<proteinExistence type="predicted"/>
<name>A0ABQ9ZE31_9CRUS</name>
<dbReference type="Proteomes" id="UP001234178">
    <property type="component" value="Unassembled WGS sequence"/>
</dbReference>
<organism evidence="2 3">
    <name type="scientific">Daphnia magna</name>
    <dbReference type="NCBI Taxonomy" id="35525"/>
    <lineage>
        <taxon>Eukaryota</taxon>
        <taxon>Metazoa</taxon>
        <taxon>Ecdysozoa</taxon>
        <taxon>Arthropoda</taxon>
        <taxon>Crustacea</taxon>
        <taxon>Branchiopoda</taxon>
        <taxon>Diplostraca</taxon>
        <taxon>Cladocera</taxon>
        <taxon>Anomopoda</taxon>
        <taxon>Daphniidae</taxon>
        <taxon>Daphnia</taxon>
    </lineage>
</organism>
<sequence>MKLKILLPGIQKVTLLRLKTPKRCLESGGNPLVSGLPLTSLRWNRKSLKDAHFLHLYINNIIIQFSSTRSARPDGVTQRTKRDARGRRTMTDTLATRLRDPNSPGVVGT</sequence>
<protein>
    <submittedName>
        <fullName evidence="2">Uncharacterized protein</fullName>
    </submittedName>
</protein>
<accession>A0ABQ9ZE31</accession>
<gene>
    <name evidence="2" type="ORF">OUZ56_020289</name>
</gene>
<reference evidence="2 3" key="1">
    <citation type="journal article" date="2023" name="Nucleic Acids Res.">
        <title>The hologenome of Daphnia magna reveals possible DNA methylation and microbiome-mediated evolution of the host genome.</title>
        <authorList>
            <person name="Chaturvedi A."/>
            <person name="Li X."/>
            <person name="Dhandapani V."/>
            <person name="Marshall H."/>
            <person name="Kissane S."/>
            <person name="Cuenca-Cambronero M."/>
            <person name="Asole G."/>
            <person name="Calvet F."/>
            <person name="Ruiz-Romero M."/>
            <person name="Marangio P."/>
            <person name="Guigo R."/>
            <person name="Rago D."/>
            <person name="Mirbahai L."/>
            <person name="Eastwood N."/>
            <person name="Colbourne J.K."/>
            <person name="Zhou J."/>
            <person name="Mallon E."/>
            <person name="Orsini L."/>
        </authorList>
    </citation>
    <scope>NUCLEOTIDE SEQUENCE [LARGE SCALE GENOMIC DNA]</scope>
    <source>
        <strain evidence="2">LRV0_1</strain>
    </source>
</reference>
<feature type="region of interest" description="Disordered" evidence="1">
    <location>
        <begin position="72"/>
        <end position="109"/>
    </location>
</feature>
<evidence type="ECO:0000256" key="1">
    <source>
        <dbReference type="SAM" id="MobiDB-lite"/>
    </source>
</evidence>
<evidence type="ECO:0000313" key="3">
    <source>
        <dbReference type="Proteomes" id="UP001234178"/>
    </source>
</evidence>
<evidence type="ECO:0000313" key="2">
    <source>
        <dbReference type="EMBL" id="KAK4011175.1"/>
    </source>
</evidence>
<keyword evidence="3" id="KW-1185">Reference proteome</keyword>
<dbReference type="EMBL" id="JAOYFB010000003">
    <property type="protein sequence ID" value="KAK4011175.1"/>
    <property type="molecule type" value="Genomic_DNA"/>
</dbReference>
<comment type="caution">
    <text evidence="2">The sequence shown here is derived from an EMBL/GenBank/DDBJ whole genome shotgun (WGS) entry which is preliminary data.</text>
</comment>